<dbReference type="AlphaFoldDB" id="A0A0S4J2W8"/>
<name>A0A0S4J2W8_BODSA</name>
<keyword evidence="2" id="KW-1185">Reference proteome</keyword>
<organism evidence="1 2">
    <name type="scientific">Bodo saltans</name>
    <name type="common">Flagellated protozoan</name>
    <dbReference type="NCBI Taxonomy" id="75058"/>
    <lineage>
        <taxon>Eukaryota</taxon>
        <taxon>Discoba</taxon>
        <taxon>Euglenozoa</taxon>
        <taxon>Kinetoplastea</taxon>
        <taxon>Metakinetoplastina</taxon>
        <taxon>Eubodonida</taxon>
        <taxon>Bodonidae</taxon>
        <taxon>Bodo</taxon>
    </lineage>
</organism>
<dbReference type="Proteomes" id="UP000051952">
    <property type="component" value="Unassembled WGS sequence"/>
</dbReference>
<evidence type="ECO:0000313" key="1">
    <source>
        <dbReference type="EMBL" id="CUG85577.1"/>
    </source>
</evidence>
<sequence length="56" mass="6144">MTVASIQNRRNIVPVARPCAGAVVSIYVTQSFLNPLMSVAFSYRLDADCSLLCFSF</sequence>
<dbReference type="EMBL" id="CYKH01001174">
    <property type="protein sequence ID" value="CUG85577.1"/>
    <property type="molecule type" value="Genomic_DNA"/>
</dbReference>
<proteinExistence type="predicted"/>
<protein>
    <submittedName>
        <fullName evidence="1">Uncharacterized protein</fullName>
    </submittedName>
</protein>
<gene>
    <name evidence="1" type="ORF">BSAL_90155</name>
</gene>
<dbReference type="VEuPathDB" id="TriTrypDB:BSAL_90155"/>
<reference evidence="2" key="1">
    <citation type="submission" date="2015-09" db="EMBL/GenBank/DDBJ databases">
        <authorList>
            <consortium name="Pathogen Informatics"/>
        </authorList>
    </citation>
    <scope>NUCLEOTIDE SEQUENCE [LARGE SCALE GENOMIC DNA]</scope>
    <source>
        <strain evidence="2">Lake Konstanz</strain>
    </source>
</reference>
<evidence type="ECO:0000313" key="2">
    <source>
        <dbReference type="Proteomes" id="UP000051952"/>
    </source>
</evidence>
<accession>A0A0S4J2W8</accession>